<dbReference type="InterPro" id="IPR036412">
    <property type="entry name" value="HAD-like_sf"/>
</dbReference>
<protein>
    <submittedName>
        <fullName evidence="5">HAD-IB family hydrolase</fullName>
    </submittedName>
</protein>
<keyword evidence="3" id="KW-0460">Magnesium</keyword>
<organism evidence="5 6">
    <name type="scientific">Teretinema zuelzerae</name>
    <dbReference type="NCBI Taxonomy" id="156"/>
    <lineage>
        <taxon>Bacteria</taxon>
        <taxon>Pseudomonadati</taxon>
        <taxon>Spirochaetota</taxon>
        <taxon>Spirochaetia</taxon>
        <taxon>Spirochaetales</taxon>
        <taxon>Treponemataceae</taxon>
        <taxon>Teretinema</taxon>
    </lineage>
</organism>
<dbReference type="AlphaFoldDB" id="A0AAE3EHJ6"/>
<evidence type="ECO:0000313" key="6">
    <source>
        <dbReference type="Proteomes" id="UP001198163"/>
    </source>
</evidence>
<dbReference type="SUPFAM" id="SSF56784">
    <property type="entry name" value="HAD-like"/>
    <property type="match status" value="1"/>
</dbReference>
<dbReference type="EMBL" id="JAINWA010000001">
    <property type="protein sequence ID" value="MCD1653943.1"/>
    <property type="molecule type" value="Genomic_DNA"/>
</dbReference>
<name>A0AAE3EHJ6_9SPIR</name>
<evidence type="ECO:0000256" key="2">
    <source>
        <dbReference type="ARBA" id="ARBA00022801"/>
    </source>
</evidence>
<dbReference type="PANTHER" id="PTHR43344">
    <property type="entry name" value="PHOSPHOSERINE PHOSPHATASE"/>
    <property type="match status" value="1"/>
</dbReference>
<evidence type="ECO:0000256" key="3">
    <source>
        <dbReference type="ARBA" id="ARBA00022842"/>
    </source>
</evidence>
<feature type="transmembrane region" description="Helical" evidence="4">
    <location>
        <begin position="20"/>
        <end position="38"/>
    </location>
</feature>
<keyword evidence="4" id="KW-1133">Transmembrane helix</keyword>
<dbReference type="PANTHER" id="PTHR43344:SF13">
    <property type="entry name" value="PHOSPHATASE RV3661-RELATED"/>
    <property type="match status" value="1"/>
</dbReference>
<dbReference type="Proteomes" id="UP001198163">
    <property type="component" value="Unassembled WGS sequence"/>
</dbReference>
<dbReference type="GO" id="GO:0046872">
    <property type="term" value="F:metal ion binding"/>
    <property type="evidence" value="ECO:0007669"/>
    <property type="project" value="UniProtKB-KW"/>
</dbReference>
<gene>
    <name evidence="5" type="ORF">K7J14_04430</name>
</gene>
<evidence type="ECO:0000313" key="5">
    <source>
        <dbReference type="EMBL" id="MCD1653943.1"/>
    </source>
</evidence>
<comment type="caution">
    <text evidence="5">The sequence shown here is derived from an EMBL/GenBank/DDBJ whole genome shotgun (WGS) entry which is preliminary data.</text>
</comment>
<sequence>MHRETIAFFDVDQTICRRNATLAFIVVCIIRGYIRFWYLLAAPFLLIAYRFFSLEVESLFKLSLPKLTGITRKQFEEVGRTAYSAYLKKHMHPGALREIAELRKNGVRVILATSSPFEAVYPVAQECGVSSADLISTQFSYTNGVFDGKLVGVPVYSKFKSEIITSFARMGGTDLHYCSFYSDSVHDLPLLEKVGRPVAANPDSRLKKIARRRGWAVKDFSK</sequence>
<keyword evidence="2 5" id="KW-0378">Hydrolase</keyword>
<accession>A0AAE3EHJ6</accession>
<evidence type="ECO:0000256" key="4">
    <source>
        <dbReference type="SAM" id="Phobius"/>
    </source>
</evidence>
<dbReference type="InterPro" id="IPR006385">
    <property type="entry name" value="HAD_hydro_SerB1"/>
</dbReference>
<reference evidence="5" key="1">
    <citation type="submission" date="2021-08" db="EMBL/GenBank/DDBJ databases">
        <title>Comparative analyses of Brucepasteria parasyntrophica and Teretinema zuelzerae.</title>
        <authorList>
            <person name="Song Y."/>
            <person name="Brune A."/>
        </authorList>
    </citation>
    <scope>NUCLEOTIDE SEQUENCE</scope>
    <source>
        <strain evidence="5">DSM 1903</strain>
    </source>
</reference>
<keyword evidence="6" id="KW-1185">Reference proteome</keyword>
<dbReference type="Gene3D" id="3.40.50.1000">
    <property type="entry name" value="HAD superfamily/HAD-like"/>
    <property type="match status" value="1"/>
</dbReference>
<dbReference type="Pfam" id="PF12710">
    <property type="entry name" value="HAD"/>
    <property type="match status" value="1"/>
</dbReference>
<dbReference type="InterPro" id="IPR050582">
    <property type="entry name" value="HAD-like_SerB"/>
</dbReference>
<evidence type="ECO:0000256" key="1">
    <source>
        <dbReference type="ARBA" id="ARBA00022723"/>
    </source>
</evidence>
<keyword evidence="4" id="KW-0812">Transmembrane</keyword>
<dbReference type="GO" id="GO:0016787">
    <property type="term" value="F:hydrolase activity"/>
    <property type="evidence" value="ECO:0007669"/>
    <property type="project" value="UniProtKB-KW"/>
</dbReference>
<dbReference type="Gene3D" id="1.20.1440.100">
    <property type="entry name" value="SG protein - dephosphorylation function"/>
    <property type="match status" value="1"/>
</dbReference>
<keyword evidence="1" id="KW-0479">Metal-binding</keyword>
<keyword evidence="4" id="KW-0472">Membrane</keyword>
<proteinExistence type="predicted"/>
<dbReference type="RefSeq" id="WP_230753592.1">
    <property type="nucleotide sequence ID" value="NZ_JAINWA010000001.1"/>
</dbReference>
<dbReference type="NCBIfam" id="TIGR01490">
    <property type="entry name" value="HAD-SF-IB-hyp1"/>
    <property type="match status" value="1"/>
</dbReference>
<dbReference type="InterPro" id="IPR023214">
    <property type="entry name" value="HAD_sf"/>
</dbReference>